<dbReference type="Proteomes" id="UP000008720">
    <property type="component" value="Chromosome"/>
</dbReference>
<gene>
    <name evidence="2" type="ordered locus">Ftrac_1303</name>
</gene>
<evidence type="ECO:0000259" key="1">
    <source>
        <dbReference type="Pfam" id="PF00144"/>
    </source>
</evidence>
<evidence type="ECO:0000313" key="2">
    <source>
        <dbReference type="EMBL" id="ADR21294.1"/>
    </source>
</evidence>
<accession>E4TLH3</accession>
<dbReference type="Gene3D" id="3.40.710.10">
    <property type="entry name" value="DD-peptidase/beta-lactamase superfamily"/>
    <property type="match status" value="1"/>
</dbReference>
<dbReference type="PANTHER" id="PTHR46825">
    <property type="entry name" value="D-ALANYL-D-ALANINE-CARBOXYPEPTIDASE/ENDOPEPTIDASE AMPH"/>
    <property type="match status" value="1"/>
</dbReference>
<dbReference type="STRING" id="643867.Ftrac_1303"/>
<dbReference type="eggNOG" id="COG1680">
    <property type="taxonomic scope" value="Bacteria"/>
</dbReference>
<proteinExistence type="predicted"/>
<dbReference type="Pfam" id="PF00144">
    <property type="entry name" value="Beta-lactamase"/>
    <property type="match status" value="1"/>
</dbReference>
<dbReference type="PANTHER" id="PTHR46825:SF9">
    <property type="entry name" value="BETA-LACTAMASE-RELATED DOMAIN-CONTAINING PROTEIN"/>
    <property type="match status" value="1"/>
</dbReference>
<dbReference type="PROSITE" id="PS51257">
    <property type="entry name" value="PROKAR_LIPOPROTEIN"/>
    <property type="match status" value="1"/>
</dbReference>
<dbReference type="InterPro" id="IPR012338">
    <property type="entry name" value="Beta-lactam/transpept-like"/>
</dbReference>
<name>E4TLH3_MARTH</name>
<dbReference type="OrthoDB" id="9797709at2"/>
<dbReference type="RefSeq" id="WP_013453443.1">
    <property type="nucleotide sequence ID" value="NC_014759.1"/>
</dbReference>
<protein>
    <submittedName>
        <fullName evidence="2">Beta-lactamase</fullName>
    </submittedName>
</protein>
<keyword evidence="3" id="KW-1185">Reference proteome</keyword>
<dbReference type="EMBL" id="CP002349">
    <property type="protein sequence ID" value="ADR21294.1"/>
    <property type="molecule type" value="Genomic_DNA"/>
</dbReference>
<dbReference type="InterPro" id="IPR001466">
    <property type="entry name" value="Beta-lactam-related"/>
</dbReference>
<dbReference type="InterPro" id="IPR050491">
    <property type="entry name" value="AmpC-like"/>
</dbReference>
<sequence>MNNPHLKVLIGLILGLTTVAVFLCGCSKDLFYIPGSIEEEMQKAVEGKFDGMIVYVNQSGKSSFYSAGFNNREKQIPADPHDLFKIGSISKLYIAAACTKLIASGALDLEQKLIDLIPEVVTHIEYAEQITLRMMISHRSGIPEYIYEPEFKEGTTESYLTTAKLIYDKAADFKPNKKYAYSNTNYLLLGEILDRTLGYSHHQFIQNEILIPLDLDDTYSLYSEVDSNQVMSGYLKGWEPDLKSWDHTRPGGSMIATAEDVGTFLRALIDGSLFSDEEQAIYSSVYEYEHTGWLPGYTSIARYHSDIDTIVIQFVNTSDKEWFWLELECVYSRILKSIEKGL</sequence>
<reference evidence="2 3" key="1">
    <citation type="journal article" date="2011" name="Stand. Genomic Sci.">
        <title>Complete genome sequence of Marivirga tractuosa type strain (H-43).</title>
        <authorList>
            <person name="Pagani I."/>
            <person name="Chertkov O."/>
            <person name="Lapidus A."/>
            <person name="Lucas S."/>
            <person name="Del Rio T.G."/>
            <person name="Tice H."/>
            <person name="Copeland A."/>
            <person name="Cheng J.F."/>
            <person name="Nolan M."/>
            <person name="Saunders E."/>
            <person name="Pitluck S."/>
            <person name="Held B."/>
            <person name="Goodwin L."/>
            <person name="Liolios K."/>
            <person name="Ovchinikova G."/>
            <person name="Ivanova N."/>
            <person name="Mavromatis K."/>
            <person name="Pati A."/>
            <person name="Chen A."/>
            <person name="Palaniappan K."/>
            <person name="Land M."/>
            <person name="Hauser L."/>
            <person name="Jeffries C.D."/>
            <person name="Detter J.C."/>
            <person name="Han C."/>
            <person name="Tapia R."/>
            <person name="Ngatchou-Djao O.D."/>
            <person name="Rohde M."/>
            <person name="Goker M."/>
            <person name="Spring S."/>
            <person name="Sikorski J."/>
            <person name="Woyke T."/>
            <person name="Bristow J."/>
            <person name="Eisen J.A."/>
            <person name="Markowitz V."/>
            <person name="Hugenholtz P."/>
            <person name="Klenk H.P."/>
            <person name="Kyrpides N.C."/>
        </authorList>
    </citation>
    <scope>NUCLEOTIDE SEQUENCE [LARGE SCALE GENOMIC DNA]</scope>
    <source>
        <strain evidence="3">ATCC 23168 / DSM 4126 / NBRC 15989 / NCIMB 1408 / VKM B-1430 / H-43</strain>
    </source>
</reference>
<organism evidence="2 3">
    <name type="scientific">Marivirga tractuosa (strain ATCC 23168 / DSM 4126 / NBRC 15989 / NCIMB 1408 / VKM B-1430 / H-43)</name>
    <name type="common">Microscilla tractuosa</name>
    <name type="synonym">Flexibacter tractuosus</name>
    <dbReference type="NCBI Taxonomy" id="643867"/>
    <lineage>
        <taxon>Bacteria</taxon>
        <taxon>Pseudomonadati</taxon>
        <taxon>Bacteroidota</taxon>
        <taxon>Cytophagia</taxon>
        <taxon>Cytophagales</taxon>
        <taxon>Marivirgaceae</taxon>
        <taxon>Marivirga</taxon>
    </lineage>
</organism>
<dbReference type="AlphaFoldDB" id="E4TLH3"/>
<dbReference type="SUPFAM" id="SSF56601">
    <property type="entry name" value="beta-lactamase/transpeptidase-like"/>
    <property type="match status" value="1"/>
</dbReference>
<dbReference type="KEGG" id="mtt:Ftrac_1303"/>
<evidence type="ECO:0000313" key="3">
    <source>
        <dbReference type="Proteomes" id="UP000008720"/>
    </source>
</evidence>
<dbReference type="HOGENOM" id="CLU_020027_2_1_10"/>
<feature type="domain" description="Beta-lactamase-related" evidence="1">
    <location>
        <begin position="42"/>
        <end position="279"/>
    </location>
</feature>